<evidence type="ECO:0000256" key="5">
    <source>
        <dbReference type="RuleBase" id="RU004003"/>
    </source>
</evidence>
<dbReference type="InterPro" id="IPR003646">
    <property type="entry name" value="SH3-like_bac-type"/>
</dbReference>
<dbReference type="EMBL" id="JAEPBG010000001">
    <property type="protein sequence ID" value="MBK4733734.1"/>
    <property type="molecule type" value="Genomic_DNA"/>
</dbReference>
<dbReference type="InterPro" id="IPR001775">
    <property type="entry name" value="GspD/PilQ"/>
</dbReference>
<dbReference type="InterPro" id="IPR006311">
    <property type="entry name" value="TAT_signal"/>
</dbReference>
<dbReference type="Proteomes" id="UP000622890">
    <property type="component" value="Unassembled WGS sequence"/>
</dbReference>
<dbReference type="PRINTS" id="PR00811">
    <property type="entry name" value="BCTERIALGSPD"/>
</dbReference>
<evidence type="ECO:0000259" key="9">
    <source>
        <dbReference type="Pfam" id="PF08239"/>
    </source>
</evidence>
<evidence type="ECO:0000313" key="12">
    <source>
        <dbReference type="Proteomes" id="UP000622890"/>
    </source>
</evidence>
<dbReference type="Pfam" id="PF00263">
    <property type="entry name" value="Secretin"/>
    <property type="match status" value="1"/>
</dbReference>
<dbReference type="GO" id="GO:0009306">
    <property type="term" value="P:protein secretion"/>
    <property type="evidence" value="ECO:0007669"/>
    <property type="project" value="InterPro"/>
</dbReference>
<keyword evidence="7" id="KW-0732">Signal</keyword>
<dbReference type="GO" id="GO:0030420">
    <property type="term" value="P:establishment of competence for transformation"/>
    <property type="evidence" value="ECO:0007669"/>
    <property type="project" value="UniProtKB-KW"/>
</dbReference>
<evidence type="ECO:0000313" key="11">
    <source>
        <dbReference type="EMBL" id="MBK4733734.1"/>
    </source>
</evidence>
<dbReference type="AlphaFoldDB" id="A0A934W6N9"/>
<evidence type="ECO:0000256" key="7">
    <source>
        <dbReference type="SAM" id="SignalP"/>
    </source>
</evidence>
<feature type="chain" id="PRO_5037671661" description="Type IV pilus biogenesis and competence protein PilQ" evidence="7">
    <location>
        <begin position="24"/>
        <end position="692"/>
    </location>
</feature>
<feature type="domain" description="Type II/III secretion system secretin-like" evidence="8">
    <location>
        <begin position="300"/>
        <end position="455"/>
    </location>
</feature>
<dbReference type="PROSITE" id="PS51318">
    <property type="entry name" value="TAT"/>
    <property type="match status" value="1"/>
</dbReference>
<evidence type="ECO:0000259" key="8">
    <source>
        <dbReference type="Pfam" id="PF00263"/>
    </source>
</evidence>
<feature type="region of interest" description="Disordered" evidence="6">
    <location>
        <begin position="467"/>
        <end position="515"/>
    </location>
</feature>
<evidence type="ECO:0000256" key="2">
    <source>
        <dbReference type="ARBA" id="ARBA00023287"/>
    </source>
</evidence>
<feature type="domain" description="Pilus formation protein N-terminal" evidence="10">
    <location>
        <begin position="71"/>
        <end position="136"/>
    </location>
</feature>
<accession>A0A934W6N9</accession>
<dbReference type="InterPro" id="IPR050810">
    <property type="entry name" value="Bact_Secretion_Sys_Channel"/>
</dbReference>
<dbReference type="InterPro" id="IPR004846">
    <property type="entry name" value="T2SS/T3SS_dom"/>
</dbReference>
<dbReference type="InterPro" id="IPR032789">
    <property type="entry name" value="T2SS-T3SS_pil_N"/>
</dbReference>
<evidence type="ECO:0000256" key="4">
    <source>
        <dbReference type="ARBA" id="ARBA00025897"/>
    </source>
</evidence>
<comment type="similarity">
    <text evidence="5">Belongs to the bacterial secretin family.</text>
</comment>
<organism evidence="11 12">
    <name type="scientific">Noviherbaspirillum pedocola</name>
    <dbReference type="NCBI Taxonomy" id="2801341"/>
    <lineage>
        <taxon>Bacteria</taxon>
        <taxon>Pseudomonadati</taxon>
        <taxon>Pseudomonadota</taxon>
        <taxon>Betaproteobacteria</taxon>
        <taxon>Burkholderiales</taxon>
        <taxon>Oxalobacteraceae</taxon>
        <taxon>Noviherbaspirillum</taxon>
    </lineage>
</organism>
<evidence type="ECO:0000256" key="1">
    <source>
        <dbReference type="ARBA" id="ARBA00014124"/>
    </source>
</evidence>
<dbReference type="PROSITE" id="PS51257">
    <property type="entry name" value="PROKAR_LIPOPROTEIN"/>
    <property type="match status" value="1"/>
</dbReference>
<dbReference type="GO" id="GO:0015627">
    <property type="term" value="C:type II protein secretion system complex"/>
    <property type="evidence" value="ECO:0007669"/>
    <property type="project" value="TreeGrafter"/>
</dbReference>
<evidence type="ECO:0000256" key="6">
    <source>
        <dbReference type="SAM" id="MobiDB-lite"/>
    </source>
</evidence>
<dbReference type="RefSeq" id="WP_200590461.1">
    <property type="nucleotide sequence ID" value="NZ_JAEPBG010000001.1"/>
</dbReference>
<feature type="signal peptide" evidence="7">
    <location>
        <begin position="1"/>
        <end position="23"/>
    </location>
</feature>
<sequence length="692" mass="73214">MPILRRSLMPCLAALACAGQALADATPVATAAASSPRNVFADSLKRARHPAAAQAPYAPIRVDDDSAQLPEIEMFVGESRVFPTPGVSRIAVGNGRIMTAAALDGRETLIFANEVGTSSLFVWNEDGRYQRIKINIVPGDTSRHAREIAAFLSAMPRARASVIGDKVIVEGDGLSDVELDKIDELGKRYPQIVNFTNRLGWERMVLLDVKIAEFPLSALSEVGVRWTPAGGGALGAIWAPLRYGSDGPYQINVQNSGGGNAAPITSPQSGGGGQGGVPLPSGLNILSGVNLGLNAQLNLLAQNGRAAILAEPQLSARNGAKASFLAGGEYPYTVSTINGPTVLFKPYGVKLEIQPRVDSAGVIRAKIDSEVSSIDAAISTPAGPGLRTRKTSTEFNVKSGETIVLGGLLSRETSTDIDKVPLLGDLPVLGPLFRSKRFQNKETELVVFVTPTVVDSQTPELAERITSTKRRLEQTMGPPPYLSDALQPGQDPGSFRPARSEAEGPHADAATSATSDAGGSLLVTRRAHTLLRAEPARDAAILLSLSRGARLRLGESDAPDGRWRHVVAGEIAGWVEAEAVAPASEADAATWARGRDATAEQRGAALAPITAQAAPTQAMPPREMRVTLDRLALRVAPDINAAVLRKLQAGTIVRLLPQAQRGYWSAVEIDGRRGWVATQWLAPQEGMPRAAR</sequence>
<dbReference type="Gene3D" id="2.30.30.40">
    <property type="entry name" value="SH3 Domains"/>
    <property type="match status" value="1"/>
</dbReference>
<evidence type="ECO:0000256" key="3">
    <source>
        <dbReference type="ARBA" id="ARBA00024678"/>
    </source>
</evidence>
<reference evidence="11" key="1">
    <citation type="submission" date="2021-01" db="EMBL/GenBank/DDBJ databases">
        <title>Genome sequence of strain Noviherbaspirillum sp. DKR-6.</title>
        <authorList>
            <person name="Chaudhary D.K."/>
        </authorList>
    </citation>
    <scope>NUCLEOTIDE SEQUENCE</scope>
    <source>
        <strain evidence="11">DKR-6</strain>
    </source>
</reference>
<comment type="subunit">
    <text evidence="4">Homododecamer. Tetramer of trimer.</text>
</comment>
<keyword evidence="12" id="KW-1185">Reference proteome</keyword>
<dbReference type="InterPro" id="IPR004845">
    <property type="entry name" value="T2SS_GspD_CS"/>
</dbReference>
<dbReference type="PANTHER" id="PTHR30332">
    <property type="entry name" value="PROBABLE GENERAL SECRETION PATHWAY PROTEIN D"/>
    <property type="match status" value="1"/>
</dbReference>
<protein>
    <recommendedName>
        <fullName evidence="1">Type IV pilus biogenesis and competence protein PilQ</fullName>
    </recommendedName>
</protein>
<dbReference type="Pfam" id="PF08239">
    <property type="entry name" value="SH3_3"/>
    <property type="match status" value="1"/>
</dbReference>
<name>A0A934W6N9_9BURK</name>
<dbReference type="Pfam" id="PF13629">
    <property type="entry name" value="T2SS-T3SS_pil_N"/>
    <property type="match status" value="1"/>
</dbReference>
<gene>
    <name evidence="11" type="ORF">JJB74_03820</name>
</gene>
<dbReference type="PANTHER" id="PTHR30332:SF17">
    <property type="entry name" value="TYPE IV PILIATION SYSTEM PROTEIN DR_0774-RELATED"/>
    <property type="match status" value="1"/>
</dbReference>
<keyword evidence="2" id="KW-0178">Competence</keyword>
<comment type="caution">
    <text evidence="11">The sequence shown here is derived from an EMBL/GenBank/DDBJ whole genome shotgun (WGS) entry which is preliminary data.</text>
</comment>
<dbReference type="PROSITE" id="PS00875">
    <property type="entry name" value="T2SP_D"/>
    <property type="match status" value="1"/>
</dbReference>
<feature type="region of interest" description="Disordered" evidence="6">
    <location>
        <begin position="256"/>
        <end position="275"/>
    </location>
</feature>
<feature type="domain" description="SH3b" evidence="9">
    <location>
        <begin position="630"/>
        <end position="681"/>
    </location>
</feature>
<proteinExistence type="inferred from homology"/>
<comment type="function">
    <text evidence="3">Required for type IV pilus biogenesis and competence. Could function as a pore for exit of the pilus but also as a channel for entry of heme and antimicrobial agents and uptake of transforming DNA.</text>
</comment>
<evidence type="ECO:0000259" key="10">
    <source>
        <dbReference type="Pfam" id="PF13629"/>
    </source>
</evidence>